<sequence length="78" mass="9110">MLKPDKHTDIKYSVVYLSAVMMKEIQQSGIIKYDELKNILIQKIGNKVNENFEKALSFLYLLDKVVYLNELDSIKQSK</sequence>
<comment type="caution">
    <text evidence="1">The sequence shown here is derived from an EMBL/GenBank/DDBJ whole genome shotgun (WGS) entry which is preliminary data.</text>
</comment>
<protein>
    <submittedName>
        <fullName evidence="1">Uncharacterized protein</fullName>
    </submittedName>
</protein>
<dbReference type="Proteomes" id="UP000272428">
    <property type="component" value="Unassembled WGS sequence"/>
</dbReference>
<dbReference type="RefSeq" id="WP_076596667.1">
    <property type="nucleotide sequence ID" value="NZ_RBXB01000002.1"/>
</dbReference>
<accession>A0A495SDZ3</accession>
<dbReference type="Pfam" id="PF20295">
    <property type="entry name" value="MC8"/>
    <property type="match status" value="1"/>
</dbReference>
<name>A0A495SDZ3_9FLAO</name>
<reference evidence="1 2" key="1">
    <citation type="submission" date="2018-10" db="EMBL/GenBank/DDBJ databases">
        <title>Genomic Encyclopedia of Archaeal and Bacterial Type Strains, Phase II (KMG-II): from individual species to whole genera.</title>
        <authorList>
            <person name="Goeker M."/>
        </authorList>
    </citation>
    <scope>NUCLEOTIDE SEQUENCE [LARGE SCALE GENOMIC DNA]</scope>
    <source>
        <strain evidence="1 2">DSM 14219</strain>
    </source>
</reference>
<dbReference type="AlphaFoldDB" id="A0A495SDZ3"/>
<proteinExistence type="predicted"/>
<dbReference type="InterPro" id="IPR046895">
    <property type="entry name" value="ABC-3C_MC8"/>
</dbReference>
<dbReference type="EMBL" id="RBXB01000002">
    <property type="protein sequence ID" value="RKS98225.1"/>
    <property type="molecule type" value="Genomic_DNA"/>
</dbReference>
<gene>
    <name evidence="1" type="ORF">BCF58_2366</name>
</gene>
<organism evidence="1 2">
    <name type="scientific">Chryseobacterium defluvii</name>
    <dbReference type="NCBI Taxonomy" id="160396"/>
    <lineage>
        <taxon>Bacteria</taxon>
        <taxon>Pseudomonadati</taxon>
        <taxon>Bacteroidota</taxon>
        <taxon>Flavobacteriia</taxon>
        <taxon>Flavobacteriales</taxon>
        <taxon>Weeksellaceae</taxon>
        <taxon>Chryseobacterium group</taxon>
        <taxon>Chryseobacterium</taxon>
    </lineage>
</organism>
<keyword evidence="2" id="KW-1185">Reference proteome</keyword>
<evidence type="ECO:0000313" key="1">
    <source>
        <dbReference type="EMBL" id="RKS98225.1"/>
    </source>
</evidence>
<dbReference type="OrthoDB" id="1263690at2"/>
<evidence type="ECO:0000313" key="2">
    <source>
        <dbReference type="Proteomes" id="UP000272428"/>
    </source>
</evidence>